<evidence type="ECO:0000256" key="2">
    <source>
        <dbReference type="SAM" id="SignalP"/>
    </source>
</evidence>
<protein>
    <submittedName>
        <fullName evidence="4">Uncharacterized protein</fullName>
    </submittedName>
</protein>
<feature type="chain" id="PRO_5036234726" evidence="2">
    <location>
        <begin position="21"/>
        <end position="990"/>
    </location>
</feature>
<comment type="caution">
    <text evidence="4">The sequence shown here is derived from an EMBL/GenBank/DDBJ whole genome shotgun (WGS) entry which is preliminary data.</text>
</comment>
<feature type="transmembrane region" description="Helical" evidence="1">
    <location>
        <begin position="830"/>
        <end position="852"/>
    </location>
</feature>
<feature type="signal peptide" evidence="2">
    <location>
        <begin position="1"/>
        <end position="20"/>
    </location>
</feature>
<keyword evidence="1" id="KW-0812">Transmembrane</keyword>
<gene>
    <name evidence="3" type="ORF">IZO911_LOCUS25233</name>
    <name evidence="4" type="ORF">KXQ929_LOCUS16481</name>
</gene>
<dbReference type="Proteomes" id="UP000663868">
    <property type="component" value="Unassembled WGS sequence"/>
</dbReference>
<feature type="transmembrane region" description="Helical" evidence="1">
    <location>
        <begin position="509"/>
        <end position="529"/>
    </location>
</feature>
<organism evidence="4 5">
    <name type="scientific">Adineta steineri</name>
    <dbReference type="NCBI Taxonomy" id="433720"/>
    <lineage>
        <taxon>Eukaryota</taxon>
        <taxon>Metazoa</taxon>
        <taxon>Spiralia</taxon>
        <taxon>Gnathifera</taxon>
        <taxon>Rotifera</taxon>
        <taxon>Eurotatoria</taxon>
        <taxon>Bdelloidea</taxon>
        <taxon>Adinetida</taxon>
        <taxon>Adinetidae</taxon>
        <taxon>Adineta</taxon>
    </lineage>
</organism>
<proteinExistence type="predicted"/>
<keyword evidence="2" id="KW-0732">Signal</keyword>
<feature type="transmembrane region" description="Helical" evidence="1">
    <location>
        <begin position="559"/>
        <end position="581"/>
    </location>
</feature>
<evidence type="ECO:0000313" key="5">
    <source>
        <dbReference type="Proteomes" id="UP000663868"/>
    </source>
</evidence>
<accession>A0A819AVX0</accession>
<sequence length="990" mass="114145">MIWMQVLLILLLTFYWRTVAISYRSNDDAHGVRMSFNDQFVVGAFNHKNKYYIRFLTKNKDIECIIPYEKPELYIYSLSVLTTKKESETFSFVQISENETSNDVILSLVSFKVTNCNNFSPPIAYDKTVWKNGHQESMLLKIDPQEKYAHVFADSFMLSYDLSTKNVAIYEFNQNIIPIAFDLTNEWAFLIGYTPSIRGDFGHPYLYVINLLSKTWSTCNDSNETFLPLMSTQNIYSRDHGVSISINPSGKFIAIGISAINRVQIFETSHIRNCSFKSIDNIQSVHFLDTMGIGFGQSVAWLDNQGLLAVLVYNPKHQLQPESEIHVFQTLTQNNEMQHVLPNFIFPNNQQTLPKNWTSKSFLLILARSNNLMILCDRHKYLYIPLTNAGSRPILSDERPKIAFVLQPKPCVSGSYKNISSIGPCTVCPPGTRNSGNYPAIICQPCNPKSFCPLGASGNIRYNDFLLYKSYNQTFKYPESPLIDDYDDMLMRNFLVVEETVDCVFKLPLVWTLIAIVMSFIIWFIMFLIKRWQLTSVDIHRNRAKAFFKQIDIIGEGELLVGGLASFVVLTIIIHSCWFAHDYLHSYPLEEVNSSRLHCRNNQVNTKFDNALQLPLPETDGTYETIFDMLNKQKFTMTIYLINTGAKCANITVERLRYMGAAESIIKQNCTLLDRNVTGSFSFDLSTHTDFVQVTIQGPYFIGALRICLHGERGLDEVQEQKRHELDELDVCTLFYKENQTIGLSTYFSINLIKVINVTEPLTATDDTYYTGRWAPNIRYVDDLSDRDYFKKDGQHLRYASLSTTFKIRLKEEFYFLLNNQSPIVRLYELIFHTFLFIFLIIDIFAMGFVVYKLWCQPLLRRLLSARHNILRRKLQLNHTETMADPSSQRQLSMKDANAHSSNDLEMNLTTQAASTTIKQSKLSSSELSDQSSLLVTNSLFEYFDKRFETMTQNIEHIANDVNTMRKQIDQLIPEVIHLKQHMADIKKTT</sequence>
<keyword evidence="1" id="KW-1133">Transmembrane helix</keyword>
<dbReference type="EMBL" id="CAJNOE010000313">
    <property type="protein sequence ID" value="CAF1141156.1"/>
    <property type="molecule type" value="Genomic_DNA"/>
</dbReference>
<reference evidence="4" key="1">
    <citation type="submission" date="2021-02" db="EMBL/GenBank/DDBJ databases">
        <authorList>
            <person name="Nowell W R."/>
        </authorList>
    </citation>
    <scope>NUCLEOTIDE SEQUENCE</scope>
</reference>
<evidence type="ECO:0000256" key="1">
    <source>
        <dbReference type="SAM" id="Phobius"/>
    </source>
</evidence>
<dbReference type="AlphaFoldDB" id="A0A819AVX0"/>
<name>A0A819AVX0_9BILA</name>
<keyword evidence="1" id="KW-0472">Membrane</keyword>
<evidence type="ECO:0000313" key="4">
    <source>
        <dbReference type="EMBL" id="CAF3791445.1"/>
    </source>
</evidence>
<dbReference type="Proteomes" id="UP000663860">
    <property type="component" value="Unassembled WGS sequence"/>
</dbReference>
<evidence type="ECO:0000313" key="3">
    <source>
        <dbReference type="EMBL" id="CAF1141156.1"/>
    </source>
</evidence>
<dbReference type="EMBL" id="CAJOBB010000999">
    <property type="protein sequence ID" value="CAF3791445.1"/>
    <property type="molecule type" value="Genomic_DNA"/>
</dbReference>